<dbReference type="InterPro" id="IPR011009">
    <property type="entry name" value="Kinase-like_dom_sf"/>
</dbReference>
<evidence type="ECO:0000256" key="4">
    <source>
        <dbReference type="ARBA" id="ARBA00022840"/>
    </source>
</evidence>
<keyword evidence="3" id="KW-0418">Kinase</keyword>
<accession>A0AAI9K3P6</accession>
<protein>
    <recommendedName>
        <fullName evidence="7">Protein kinase domain-containing protein</fullName>
    </recommendedName>
</protein>
<organism evidence="8 9">
    <name type="scientific">Coprococcus eutactus</name>
    <dbReference type="NCBI Taxonomy" id="33043"/>
    <lineage>
        <taxon>Bacteria</taxon>
        <taxon>Bacillati</taxon>
        <taxon>Bacillota</taxon>
        <taxon>Clostridia</taxon>
        <taxon>Lachnospirales</taxon>
        <taxon>Lachnospiraceae</taxon>
        <taxon>Coprococcus</taxon>
    </lineage>
</organism>
<evidence type="ECO:0000313" key="9">
    <source>
        <dbReference type="Proteomes" id="UP000660047"/>
    </source>
</evidence>
<evidence type="ECO:0000256" key="3">
    <source>
        <dbReference type="ARBA" id="ARBA00022777"/>
    </source>
</evidence>
<proteinExistence type="predicted"/>
<feature type="binding site" evidence="5">
    <location>
        <position position="41"/>
    </location>
    <ligand>
        <name>ATP</name>
        <dbReference type="ChEBI" id="CHEBI:30616"/>
    </ligand>
</feature>
<keyword evidence="6" id="KW-0472">Membrane</keyword>
<keyword evidence="4 5" id="KW-0067">ATP-binding</keyword>
<evidence type="ECO:0000259" key="7">
    <source>
        <dbReference type="PROSITE" id="PS50011"/>
    </source>
</evidence>
<feature type="domain" description="Protein kinase" evidence="7">
    <location>
        <begin position="12"/>
        <end position="262"/>
    </location>
</feature>
<dbReference type="GO" id="GO:0005524">
    <property type="term" value="F:ATP binding"/>
    <property type="evidence" value="ECO:0007669"/>
    <property type="project" value="UniProtKB-UniRule"/>
</dbReference>
<sequence length="577" mass="64864">MLEIGSLVDGKYKILNKIGQGGMSVVYLAMNEKANKQWAIKEVRKDGKKDFDVIRQGLVVETDMLKRLKHPHLPSIVDVIDGDGTFLIVMDYIEGNPLNVLVNEQGAQSQEDVIDWAKQLCDVLGYLHSRTPAIIYRDMKPSNVMLKPDGNVMLIDFGTAREYKNKNMVEDTTCLGTQGYAAPEQFGGHGQTDARTDIYCLGATMYHLVTGHNPAKPPYEMYPIRQWNPKLSSGLEEIILKCTRKNPDDRYQSCSELMYALEHYNELDITYKKSQKRKMFGFATAVVLSAALFGTAGYMNYKEKSYKSQNFDTYYTYAGTATSESEFKDMVSNALSLDDTSPETYDLIRTKYLEYFENGQPQGSGDKSITFNELNSIKELIEKDGHLDNFKKADPLEYYNFCYNLGLNLWAYMNNGSSDAIAWFSKVEPYSDGNKNNNKNASNAKLFIRLGGYVNSSGGSGVDIFDEDVDYSAEWDDLVSLYDLTISQDDNYTDDKFKAYTYQLILNQIVAKAREYNGYIDASQMYEMIDNIETQVKGALVEVVGNSYDGVFDSLIDTARGKVNSAVTGSGKTGGEK</sequence>
<feature type="transmembrane region" description="Helical" evidence="6">
    <location>
        <begin position="279"/>
        <end position="301"/>
    </location>
</feature>
<dbReference type="AlphaFoldDB" id="A0AAI9K3P6"/>
<gene>
    <name evidence="8" type="ORF">COEU31_17180</name>
</gene>
<dbReference type="Gene3D" id="3.30.200.20">
    <property type="entry name" value="Phosphorylase Kinase, domain 1"/>
    <property type="match status" value="1"/>
</dbReference>
<keyword evidence="2 5" id="KW-0547">Nucleotide-binding</keyword>
<dbReference type="PANTHER" id="PTHR43289:SF34">
    <property type="entry name" value="SERINE_THREONINE-PROTEIN KINASE YBDM-RELATED"/>
    <property type="match status" value="1"/>
</dbReference>
<comment type="caution">
    <text evidence="8">The sequence shown here is derived from an EMBL/GenBank/DDBJ whole genome shotgun (WGS) entry which is preliminary data.</text>
</comment>
<dbReference type="RefSeq" id="WP_082431230.1">
    <property type="nucleotide sequence ID" value="NZ_BLYL01000009.1"/>
</dbReference>
<dbReference type="InterPro" id="IPR008271">
    <property type="entry name" value="Ser/Thr_kinase_AS"/>
</dbReference>
<dbReference type="CDD" id="cd14014">
    <property type="entry name" value="STKc_PknB_like"/>
    <property type="match status" value="1"/>
</dbReference>
<dbReference type="PROSITE" id="PS00107">
    <property type="entry name" value="PROTEIN_KINASE_ATP"/>
    <property type="match status" value="1"/>
</dbReference>
<keyword evidence="6" id="KW-1133">Transmembrane helix</keyword>
<dbReference type="PROSITE" id="PS50011">
    <property type="entry name" value="PROTEIN_KINASE_DOM"/>
    <property type="match status" value="1"/>
</dbReference>
<dbReference type="SUPFAM" id="SSF56112">
    <property type="entry name" value="Protein kinase-like (PK-like)"/>
    <property type="match status" value="1"/>
</dbReference>
<reference evidence="8" key="1">
    <citation type="submission" date="2020-06" db="EMBL/GenBank/DDBJ databases">
        <title>Characterization of fructooligosaccharide metabolism and fructooligosaccharide-degrading enzymes in human commensal butyrate producers.</title>
        <authorList>
            <person name="Tanno H."/>
            <person name="Fujii T."/>
            <person name="Hirano K."/>
            <person name="Maeno S."/>
            <person name="Tonozuka T."/>
            <person name="Sakamoto M."/>
            <person name="Ohkuma M."/>
            <person name="Tochio T."/>
            <person name="Endo A."/>
        </authorList>
    </citation>
    <scope>NUCLEOTIDE SEQUENCE</scope>
    <source>
        <strain evidence="8">JCM 31265</strain>
    </source>
</reference>
<dbReference type="Pfam" id="PF00069">
    <property type="entry name" value="Pkinase"/>
    <property type="match status" value="1"/>
</dbReference>
<evidence type="ECO:0000313" key="8">
    <source>
        <dbReference type="EMBL" id="GFO94672.1"/>
    </source>
</evidence>
<dbReference type="PANTHER" id="PTHR43289">
    <property type="entry name" value="MITOGEN-ACTIVATED PROTEIN KINASE KINASE KINASE 20-RELATED"/>
    <property type="match status" value="1"/>
</dbReference>
<dbReference type="InterPro" id="IPR017441">
    <property type="entry name" value="Protein_kinase_ATP_BS"/>
</dbReference>
<dbReference type="GO" id="GO:0004674">
    <property type="term" value="F:protein serine/threonine kinase activity"/>
    <property type="evidence" value="ECO:0007669"/>
    <property type="project" value="TreeGrafter"/>
</dbReference>
<keyword evidence="1" id="KW-0808">Transferase</keyword>
<evidence type="ECO:0000256" key="5">
    <source>
        <dbReference type="PROSITE-ProRule" id="PRU10141"/>
    </source>
</evidence>
<dbReference type="EMBL" id="BLYL01000009">
    <property type="protein sequence ID" value="GFO94672.1"/>
    <property type="molecule type" value="Genomic_DNA"/>
</dbReference>
<dbReference type="Gene3D" id="1.10.510.10">
    <property type="entry name" value="Transferase(Phosphotransferase) domain 1"/>
    <property type="match status" value="1"/>
</dbReference>
<evidence type="ECO:0000256" key="1">
    <source>
        <dbReference type="ARBA" id="ARBA00022679"/>
    </source>
</evidence>
<evidence type="ECO:0000256" key="6">
    <source>
        <dbReference type="SAM" id="Phobius"/>
    </source>
</evidence>
<name>A0AAI9K3P6_9FIRM</name>
<dbReference type="PROSITE" id="PS00108">
    <property type="entry name" value="PROTEIN_KINASE_ST"/>
    <property type="match status" value="1"/>
</dbReference>
<dbReference type="SMART" id="SM00220">
    <property type="entry name" value="S_TKc"/>
    <property type="match status" value="1"/>
</dbReference>
<keyword evidence="6" id="KW-0812">Transmembrane</keyword>
<dbReference type="InterPro" id="IPR000719">
    <property type="entry name" value="Prot_kinase_dom"/>
</dbReference>
<dbReference type="Proteomes" id="UP000660047">
    <property type="component" value="Unassembled WGS sequence"/>
</dbReference>
<evidence type="ECO:0000256" key="2">
    <source>
        <dbReference type="ARBA" id="ARBA00022741"/>
    </source>
</evidence>